<dbReference type="Pfam" id="PF00153">
    <property type="entry name" value="Mito_carr"/>
    <property type="match status" value="3"/>
</dbReference>
<dbReference type="PROSITE" id="PS50920">
    <property type="entry name" value="SOLCAR"/>
    <property type="match status" value="2"/>
</dbReference>
<evidence type="ECO:0000256" key="5">
    <source>
        <dbReference type="ARBA" id="ARBA00023136"/>
    </source>
</evidence>
<evidence type="ECO:0000256" key="3">
    <source>
        <dbReference type="ARBA" id="ARBA00022692"/>
    </source>
</evidence>
<feature type="transmembrane region" description="Helical" evidence="8">
    <location>
        <begin position="168"/>
        <end position="191"/>
    </location>
</feature>
<evidence type="ECO:0000256" key="4">
    <source>
        <dbReference type="ARBA" id="ARBA00022737"/>
    </source>
</evidence>
<protein>
    <submittedName>
        <fullName evidence="9">Endoplasmic reticulum-adenine nucleotide transporter</fullName>
    </submittedName>
</protein>
<organism evidence="9 10">
    <name type="scientific">Gossypium australe</name>
    <dbReference type="NCBI Taxonomy" id="47621"/>
    <lineage>
        <taxon>Eukaryota</taxon>
        <taxon>Viridiplantae</taxon>
        <taxon>Streptophyta</taxon>
        <taxon>Embryophyta</taxon>
        <taxon>Tracheophyta</taxon>
        <taxon>Spermatophyta</taxon>
        <taxon>Magnoliopsida</taxon>
        <taxon>eudicotyledons</taxon>
        <taxon>Gunneridae</taxon>
        <taxon>Pentapetalae</taxon>
        <taxon>rosids</taxon>
        <taxon>malvids</taxon>
        <taxon>Malvales</taxon>
        <taxon>Malvaceae</taxon>
        <taxon>Malvoideae</taxon>
        <taxon>Gossypium</taxon>
    </lineage>
</organism>
<dbReference type="OrthoDB" id="270584at2759"/>
<comment type="similarity">
    <text evidence="7">Belongs to the mitochondrial carrier (TC 2.A.29) family.</text>
</comment>
<accession>A0A5B6X897</accession>
<keyword evidence="10" id="KW-1185">Reference proteome</keyword>
<keyword evidence="8" id="KW-1133">Transmembrane helix</keyword>
<dbReference type="GO" id="GO:0016020">
    <property type="term" value="C:membrane"/>
    <property type="evidence" value="ECO:0007669"/>
    <property type="project" value="UniProtKB-SubCell"/>
</dbReference>
<dbReference type="SUPFAM" id="SSF103506">
    <property type="entry name" value="Mitochondrial carrier"/>
    <property type="match status" value="1"/>
</dbReference>
<evidence type="ECO:0000313" key="9">
    <source>
        <dbReference type="EMBL" id="KAA3489432.1"/>
    </source>
</evidence>
<dbReference type="Gene3D" id="1.50.40.10">
    <property type="entry name" value="Mitochondrial carrier domain"/>
    <property type="match status" value="2"/>
</dbReference>
<feature type="repeat" description="Solcar" evidence="6">
    <location>
        <begin position="207"/>
        <end position="294"/>
    </location>
</feature>
<dbReference type="GO" id="GO:0055085">
    <property type="term" value="P:transmembrane transport"/>
    <property type="evidence" value="ECO:0007669"/>
    <property type="project" value="InterPro"/>
</dbReference>
<dbReference type="InterPro" id="IPR023395">
    <property type="entry name" value="MCP_dom_sf"/>
</dbReference>
<dbReference type="Proteomes" id="UP000325315">
    <property type="component" value="Unassembled WGS sequence"/>
</dbReference>
<keyword evidence="3 6" id="KW-0812">Transmembrane</keyword>
<dbReference type="InterPro" id="IPR018108">
    <property type="entry name" value="MCP_transmembrane"/>
</dbReference>
<feature type="transmembrane region" description="Helical" evidence="8">
    <location>
        <begin position="212"/>
        <end position="230"/>
    </location>
</feature>
<name>A0A5B6X897_9ROSI</name>
<dbReference type="AlphaFoldDB" id="A0A5B6X897"/>
<comment type="subcellular location">
    <subcellularLocation>
        <location evidence="1">Membrane</location>
        <topology evidence="1">Multi-pass membrane protein</topology>
    </subcellularLocation>
</comment>
<keyword evidence="4" id="KW-0677">Repeat</keyword>
<evidence type="ECO:0000256" key="7">
    <source>
        <dbReference type="RuleBase" id="RU000488"/>
    </source>
</evidence>
<dbReference type="InterPro" id="IPR002067">
    <property type="entry name" value="MCP"/>
</dbReference>
<evidence type="ECO:0000256" key="8">
    <source>
        <dbReference type="SAM" id="Phobius"/>
    </source>
</evidence>
<dbReference type="PRINTS" id="PR00926">
    <property type="entry name" value="MITOCARRIER"/>
</dbReference>
<keyword evidence="2 7" id="KW-0813">Transport</keyword>
<proteinExistence type="inferred from homology"/>
<dbReference type="PANTHER" id="PTHR24089">
    <property type="entry name" value="SOLUTE CARRIER FAMILY 25"/>
    <property type="match status" value="1"/>
</dbReference>
<sequence>MLKTDFESQKNRYRVFGNMALVVPKELDELEKPFSLHSPKPFEIRFQVPDLRVPIRDFLRTREVGEFLSGALAGAMTKAVLAPLETIRTRMVVGVGSKNITGSFIEIIEQQGWQGLWAGNGINMLRIIPTQAIELGTFECDRLTVSPEIYPSLSIAISKIYKDGGVGAFYAGLSPTLVGMLPYSTCYYFMYEKLKKSYCQSKKKKSLNRPEMLVVGALAGFTASTISFPLEVARKRLMVGALQGKCPPNMVAALAEVIRDEGLMGLYRGWGASCLKVMPASGITWMFYEAWKDILLVEKRIL</sequence>
<reference evidence="10" key="1">
    <citation type="journal article" date="2019" name="Plant Biotechnol. J.">
        <title>Genome sequencing of the Australian wild diploid species Gossypium australe highlights disease resistance and delayed gland morphogenesis.</title>
        <authorList>
            <person name="Cai Y."/>
            <person name="Cai X."/>
            <person name="Wang Q."/>
            <person name="Wang P."/>
            <person name="Zhang Y."/>
            <person name="Cai C."/>
            <person name="Xu Y."/>
            <person name="Wang K."/>
            <person name="Zhou Z."/>
            <person name="Wang C."/>
            <person name="Geng S."/>
            <person name="Li B."/>
            <person name="Dong Q."/>
            <person name="Hou Y."/>
            <person name="Wang H."/>
            <person name="Ai P."/>
            <person name="Liu Z."/>
            <person name="Yi F."/>
            <person name="Sun M."/>
            <person name="An G."/>
            <person name="Cheng J."/>
            <person name="Zhang Y."/>
            <person name="Shi Q."/>
            <person name="Xie Y."/>
            <person name="Shi X."/>
            <person name="Chang Y."/>
            <person name="Huang F."/>
            <person name="Chen Y."/>
            <person name="Hong S."/>
            <person name="Mi L."/>
            <person name="Sun Q."/>
            <person name="Zhang L."/>
            <person name="Zhou B."/>
            <person name="Peng R."/>
            <person name="Zhang X."/>
            <person name="Liu F."/>
        </authorList>
    </citation>
    <scope>NUCLEOTIDE SEQUENCE [LARGE SCALE GENOMIC DNA]</scope>
    <source>
        <strain evidence="10">cv. PA1801</strain>
    </source>
</reference>
<comment type="caution">
    <text evidence="9">The sequence shown here is derived from an EMBL/GenBank/DDBJ whole genome shotgun (WGS) entry which is preliminary data.</text>
</comment>
<evidence type="ECO:0000313" key="10">
    <source>
        <dbReference type="Proteomes" id="UP000325315"/>
    </source>
</evidence>
<feature type="repeat" description="Solcar" evidence="6">
    <location>
        <begin position="61"/>
        <end position="144"/>
    </location>
</feature>
<evidence type="ECO:0000256" key="6">
    <source>
        <dbReference type="PROSITE-ProRule" id="PRU00282"/>
    </source>
</evidence>
<evidence type="ECO:0000256" key="1">
    <source>
        <dbReference type="ARBA" id="ARBA00004141"/>
    </source>
</evidence>
<dbReference type="EMBL" id="SMMG02000001">
    <property type="protein sequence ID" value="KAA3489432.1"/>
    <property type="molecule type" value="Genomic_DNA"/>
</dbReference>
<gene>
    <name evidence="9" type="ORF">EPI10_033050</name>
</gene>
<evidence type="ECO:0000256" key="2">
    <source>
        <dbReference type="ARBA" id="ARBA00022448"/>
    </source>
</evidence>
<keyword evidence="5 6" id="KW-0472">Membrane</keyword>